<dbReference type="InterPro" id="IPR029492">
    <property type="entry name" value="DUF4435"/>
</dbReference>
<dbReference type="AlphaFoldDB" id="L1NDC7"/>
<evidence type="ECO:0000313" key="3">
    <source>
        <dbReference type="Proteomes" id="UP000010433"/>
    </source>
</evidence>
<name>L1NDC7_9BACT</name>
<evidence type="ECO:0000259" key="1">
    <source>
        <dbReference type="Pfam" id="PF14491"/>
    </source>
</evidence>
<reference evidence="2 3" key="1">
    <citation type="submission" date="2012-05" db="EMBL/GenBank/DDBJ databases">
        <authorList>
            <person name="Weinstock G."/>
            <person name="Sodergren E."/>
            <person name="Lobos E.A."/>
            <person name="Fulton L."/>
            <person name="Fulton R."/>
            <person name="Courtney L."/>
            <person name="Fronick C."/>
            <person name="O'Laughlin M."/>
            <person name="Godfrey J."/>
            <person name="Wilson R.M."/>
            <person name="Miner T."/>
            <person name="Farmer C."/>
            <person name="Delehaunty K."/>
            <person name="Cordes M."/>
            <person name="Minx P."/>
            <person name="Tomlinson C."/>
            <person name="Chen J."/>
            <person name="Wollam A."/>
            <person name="Pepin K.H."/>
            <person name="Bhonagiri V."/>
            <person name="Zhang X."/>
            <person name="Suruliraj S."/>
            <person name="Warren W."/>
            <person name="Mitreva M."/>
            <person name="Mardis E.R."/>
            <person name="Wilson R.K."/>
        </authorList>
    </citation>
    <scope>NUCLEOTIDE SEQUENCE [LARGE SCALE GENOMIC DNA]</scope>
    <source>
        <strain evidence="2 3">F0055</strain>
    </source>
</reference>
<sequence>MSKRLNENLSSGYFQAANRMTSKHARRRIVAYVESYDDIYFWRTVLNGFENDTRYFEVMLPSRNNKLERGKKAALMNLLGLRVGEDMIACVDADYDYLLQRVTPMSEAVLDNPYVFHTYAYSIENLQCYAQGLHDVCVAATLNDHAIFDFVDFLSRFSEAIFPLFIWNIWCYRYHHYSHFTLTDFNRVIETGHFGGLHHSETIIENLRKKVGRKVLQLQRSFPNARNTYAQVKADLKSLGVTPTTTYLYIQGHHLFDSLVAPLLAKVCERLIREREEEIRHQALHATQLRNELAAYNHSLIDLSIVLRKGNGYVEAVPFKQIQVDIARFLANTSGEKPESCCVDN</sequence>
<proteinExistence type="predicted"/>
<feature type="domain" description="DUF4435" evidence="1">
    <location>
        <begin position="27"/>
        <end position="275"/>
    </location>
</feature>
<dbReference type="EMBL" id="AMEP01000074">
    <property type="protein sequence ID" value="EKY01217.1"/>
    <property type="molecule type" value="Genomic_DNA"/>
</dbReference>
<organism evidence="2 3">
    <name type="scientific">Hoylesella saccharolytica F0055</name>
    <dbReference type="NCBI Taxonomy" id="1127699"/>
    <lineage>
        <taxon>Bacteria</taxon>
        <taxon>Pseudomonadati</taxon>
        <taxon>Bacteroidota</taxon>
        <taxon>Bacteroidia</taxon>
        <taxon>Bacteroidales</taxon>
        <taxon>Prevotellaceae</taxon>
        <taxon>Hoylesella</taxon>
    </lineage>
</organism>
<evidence type="ECO:0000313" key="2">
    <source>
        <dbReference type="EMBL" id="EKY01217.1"/>
    </source>
</evidence>
<gene>
    <name evidence="2" type="ORF">HMPREF9151_01075</name>
</gene>
<dbReference type="RefSeq" id="WP_009162289.1">
    <property type="nucleotide sequence ID" value="NZ_KB290987.1"/>
</dbReference>
<dbReference type="PATRIC" id="fig|1127699.3.peg.989"/>
<keyword evidence="3" id="KW-1185">Reference proteome</keyword>
<dbReference type="Pfam" id="PF14491">
    <property type="entry name" value="DUF4435"/>
    <property type="match status" value="1"/>
</dbReference>
<dbReference type="STRING" id="1127699.HMPREF9151_01075"/>
<dbReference type="OrthoDB" id="1091676at2"/>
<protein>
    <recommendedName>
        <fullName evidence="1">DUF4435 domain-containing protein</fullName>
    </recommendedName>
</protein>
<comment type="caution">
    <text evidence="2">The sequence shown here is derived from an EMBL/GenBank/DDBJ whole genome shotgun (WGS) entry which is preliminary data.</text>
</comment>
<dbReference type="Proteomes" id="UP000010433">
    <property type="component" value="Unassembled WGS sequence"/>
</dbReference>
<accession>L1NDC7</accession>
<dbReference type="HOGENOM" id="CLU_808550_0_0_10"/>